<gene>
    <name evidence="2" type="ORF">P0Y49_00065</name>
</gene>
<evidence type="ECO:0000313" key="3">
    <source>
        <dbReference type="Proteomes" id="UP001214530"/>
    </source>
</evidence>
<dbReference type="Proteomes" id="UP001214530">
    <property type="component" value="Chromosome"/>
</dbReference>
<dbReference type="EMBL" id="CP119313">
    <property type="protein sequence ID" value="WEK19548.1"/>
    <property type="molecule type" value="Genomic_DNA"/>
</dbReference>
<evidence type="ECO:0000259" key="1">
    <source>
        <dbReference type="Pfam" id="PF02469"/>
    </source>
</evidence>
<dbReference type="InterPro" id="IPR036378">
    <property type="entry name" value="FAS1_dom_sf"/>
</dbReference>
<reference evidence="2" key="1">
    <citation type="submission" date="2023-03" db="EMBL/GenBank/DDBJ databases">
        <title>Andean soil-derived lignocellulolytic bacterial consortium as a source of novel taxa and putative plastic-active enzymes.</title>
        <authorList>
            <person name="Diaz-Garcia L."/>
            <person name="Chuvochina M."/>
            <person name="Feuerriegel G."/>
            <person name="Bunk B."/>
            <person name="Sproer C."/>
            <person name="Streit W.R."/>
            <person name="Rodriguez L.M."/>
            <person name="Overmann J."/>
            <person name="Jimenez D.J."/>
        </authorList>
    </citation>
    <scope>NUCLEOTIDE SEQUENCE</scope>
    <source>
        <strain evidence="2">MAG 3858</strain>
    </source>
</reference>
<dbReference type="Pfam" id="PF02469">
    <property type="entry name" value="Fasciclin"/>
    <property type="match status" value="1"/>
</dbReference>
<accession>A0AAJ6B8V9</accession>
<dbReference type="Gene3D" id="2.30.180.10">
    <property type="entry name" value="FAS1 domain"/>
    <property type="match status" value="1"/>
</dbReference>
<dbReference type="PROSITE" id="PS51257">
    <property type="entry name" value="PROKAR_LIPOPROTEIN"/>
    <property type="match status" value="1"/>
</dbReference>
<sequence>MYKNINRITGLIVLIVAVLCFAIGCKKDAHYLDTGITNAKFDGNMMQYLESKPLHFDTLAQVIKLAGMEDVFKNENITFFAPPDPTIGASIKQLNFYLYYTGKDTVKTLSDIKPKVWKELLSMYVFKGTSRLKDFRQVDTAALDTYSGQGYLAYNNKPMNIGVLYHDAVNGPKENQVTIKYAGYRQLMISYIPDLSKPKSFWVNALVSSSDINPTNGIVHALKFTNHYFGFSSYKFITLATENGIGN</sequence>
<organism evidence="2 3">
    <name type="scientific">Candidatus Pedobacter colombiensis</name>
    <dbReference type="NCBI Taxonomy" id="3121371"/>
    <lineage>
        <taxon>Bacteria</taxon>
        <taxon>Pseudomonadati</taxon>
        <taxon>Bacteroidota</taxon>
        <taxon>Sphingobacteriia</taxon>
        <taxon>Sphingobacteriales</taxon>
        <taxon>Sphingobacteriaceae</taxon>
        <taxon>Pedobacter</taxon>
    </lineage>
</organism>
<name>A0AAJ6B8V9_9SPHI</name>
<feature type="domain" description="FAS1" evidence="1">
    <location>
        <begin position="55"/>
        <end position="221"/>
    </location>
</feature>
<protein>
    <submittedName>
        <fullName evidence="2">Fasciclin domain-containing protein</fullName>
    </submittedName>
</protein>
<evidence type="ECO:0000313" key="2">
    <source>
        <dbReference type="EMBL" id="WEK19548.1"/>
    </source>
</evidence>
<dbReference type="InterPro" id="IPR000782">
    <property type="entry name" value="FAS1_domain"/>
</dbReference>
<proteinExistence type="predicted"/>
<dbReference type="SUPFAM" id="SSF82153">
    <property type="entry name" value="FAS1 domain"/>
    <property type="match status" value="1"/>
</dbReference>
<dbReference type="AlphaFoldDB" id="A0AAJ6B8V9"/>